<keyword evidence="3" id="KW-1003">Cell membrane</keyword>
<sequence>MFKKYWSNYFLINIFFLFLLNIVSPKWITRPYMDKTSWRRSEPKLYSSHVYAPKVKNYIENAVILCDNNSIGIKLDIYNFNGGRIFPSRHEGLYKCISYYGKNTSTIIYRLPLNASECGVWNFRKSDKFMSVEYTITVIVSFHLQRLTEDDKLYNLKCVYNSMHQSLNALMEISTFSRTNLIKEEGVPDCQYSLRKDSIDGPSIGKVNIGERVFHTWKCNNPSFAMKVYQCYVGDGSNKKYLIVDETGCSKDTDILPDLVYSKTLNLVWSEAKVFKFAQSSQMHFSCLILLCPKVDPNCKKYTPPKCKNSFKSIRFRRTLTFNSTSKIVEGRYTVMDSKENDATENYSEQTKCHFIYSNKLLIFLMICNVLTLILLSISIFYNWKHKFRGKVEINSENRNTQDNENTRT</sequence>
<organism evidence="10 11">
    <name type="scientific">Strongyloides venezuelensis</name>
    <name type="common">Threadworm</name>
    <dbReference type="NCBI Taxonomy" id="75913"/>
    <lineage>
        <taxon>Eukaryota</taxon>
        <taxon>Metazoa</taxon>
        <taxon>Ecdysozoa</taxon>
        <taxon>Nematoda</taxon>
        <taxon>Chromadorea</taxon>
        <taxon>Rhabditida</taxon>
        <taxon>Tylenchina</taxon>
        <taxon>Panagrolaimomorpha</taxon>
        <taxon>Strongyloidoidea</taxon>
        <taxon>Strongyloididae</taxon>
        <taxon>Strongyloides</taxon>
    </lineage>
</organism>
<dbReference type="PANTHER" id="PTHR22907">
    <property type="entry name" value="GH04558P"/>
    <property type="match status" value="1"/>
</dbReference>
<dbReference type="AlphaFoldDB" id="A0A0K0FXD5"/>
<dbReference type="InterPro" id="IPR051962">
    <property type="entry name" value="Cuticlin"/>
</dbReference>
<dbReference type="PROSITE" id="PS51034">
    <property type="entry name" value="ZP_2"/>
    <property type="match status" value="1"/>
</dbReference>
<keyword evidence="6 8" id="KW-1133">Transmembrane helix</keyword>
<dbReference type="SMART" id="SM00241">
    <property type="entry name" value="ZP"/>
    <property type="match status" value="1"/>
</dbReference>
<reference evidence="10" key="1">
    <citation type="submission" date="2014-07" db="EMBL/GenBank/DDBJ databases">
        <authorList>
            <person name="Martin A.A"/>
            <person name="De Silva N."/>
        </authorList>
    </citation>
    <scope>NUCLEOTIDE SEQUENCE</scope>
</reference>
<dbReference type="GO" id="GO:0005886">
    <property type="term" value="C:plasma membrane"/>
    <property type="evidence" value="ECO:0007669"/>
    <property type="project" value="UniProtKB-SubCell"/>
</dbReference>
<evidence type="ECO:0000256" key="1">
    <source>
        <dbReference type="ARBA" id="ARBA00004251"/>
    </source>
</evidence>
<dbReference type="InterPro" id="IPR057475">
    <property type="entry name" value="CUT_C"/>
</dbReference>
<dbReference type="InterPro" id="IPR001507">
    <property type="entry name" value="ZP_dom"/>
</dbReference>
<keyword evidence="4 8" id="KW-0812">Transmembrane</keyword>
<keyword evidence="10" id="KW-1185">Reference proteome</keyword>
<protein>
    <submittedName>
        <fullName evidence="11">ZP domain-containing protein</fullName>
    </submittedName>
</protein>
<evidence type="ECO:0000313" key="11">
    <source>
        <dbReference type="WBParaSite" id="SVE_1711100.1"/>
    </source>
</evidence>
<name>A0A0K0FXD5_STRVS</name>
<evidence type="ECO:0000256" key="5">
    <source>
        <dbReference type="ARBA" id="ARBA00022729"/>
    </source>
</evidence>
<evidence type="ECO:0000256" key="4">
    <source>
        <dbReference type="ARBA" id="ARBA00022692"/>
    </source>
</evidence>
<evidence type="ECO:0000256" key="7">
    <source>
        <dbReference type="ARBA" id="ARBA00023136"/>
    </source>
</evidence>
<evidence type="ECO:0000259" key="9">
    <source>
        <dbReference type="PROSITE" id="PS51034"/>
    </source>
</evidence>
<keyword evidence="2" id="KW-0193">Cuticle</keyword>
<dbReference type="WBParaSite" id="SVE_1711100.1">
    <property type="protein sequence ID" value="SVE_1711100.1"/>
    <property type="gene ID" value="SVE_1711100"/>
</dbReference>
<accession>A0A0K0FXD5</accession>
<evidence type="ECO:0000256" key="6">
    <source>
        <dbReference type="ARBA" id="ARBA00022989"/>
    </source>
</evidence>
<evidence type="ECO:0000256" key="2">
    <source>
        <dbReference type="ARBA" id="ARBA00022460"/>
    </source>
</evidence>
<reference evidence="11" key="2">
    <citation type="submission" date="2015-08" db="UniProtKB">
        <authorList>
            <consortium name="WormBaseParasite"/>
        </authorList>
    </citation>
    <scope>IDENTIFICATION</scope>
</reference>
<feature type="transmembrane region" description="Helical" evidence="8">
    <location>
        <begin position="361"/>
        <end position="382"/>
    </location>
</feature>
<dbReference type="STRING" id="75913.A0A0K0FXD5"/>
<dbReference type="Pfam" id="PF25301">
    <property type="entry name" value="CUT_C"/>
    <property type="match status" value="1"/>
</dbReference>
<evidence type="ECO:0000313" key="10">
    <source>
        <dbReference type="Proteomes" id="UP000035680"/>
    </source>
</evidence>
<keyword evidence="5" id="KW-0732">Signal</keyword>
<dbReference type="Proteomes" id="UP000035680">
    <property type="component" value="Unassembled WGS sequence"/>
</dbReference>
<dbReference type="GO" id="GO:0042302">
    <property type="term" value="F:structural constituent of cuticle"/>
    <property type="evidence" value="ECO:0007669"/>
    <property type="project" value="UniProtKB-KW"/>
</dbReference>
<dbReference type="Pfam" id="PF25057">
    <property type="entry name" value="CUT_N"/>
    <property type="match status" value="1"/>
</dbReference>
<feature type="domain" description="ZP" evidence="9">
    <location>
        <begin position="65"/>
        <end position="306"/>
    </location>
</feature>
<keyword evidence="7 8" id="KW-0472">Membrane</keyword>
<evidence type="ECO:0000256" key="3">
    <source>
        <dbReference type="ARBA" id="ARBA00022475"/>
    </source>
</evidence>
<evidence type="ECO:0000256" key="8">
    <source>
        <dbReference type="SAM" id="Phobius"/>
    </source>
</evidence>
<dbReference type="PANTHER" id="PTHR22907:SF59">
    <property type="entry name" value="CUTICLIN-LIKE PROTEIN 19"/>
    <property type="match status" value="1"/>
</dbReference>
<dbReference type="InterPro" id="IPR056953">
    <property type="entry name" value="CUT_N"/>
</dbReference>
<proteinExistence type="predicted"/>
<comment type="subcellular location">
    <subcellularLocation>
        <location evidence="1">Cell membrane</location>
        <topology evidence="1">Single-pass type I membrane protein</topology>
    </subcellularLocation>
</comment>